<keyword evidence="7" id="KW-0807">Transducer</keyword>
<name>A0AAV4A8T6_9GAST</name>
<keyword evidence="6 8" id="KW-0472">Membrane</keyword>
<evidence type="ECO:0000256" key="5">
    <source>
        <dbReference type="ARBA" id="ARBA00022989"/>
    </source>
</evidence>
<dbReference type="PRINTS" id="PR00237">
    <property type="entry name" value="GPCRRHODOPSN"/>
</dbReference>
<dbReference type="GO" id="GO:0007189">
    <property type="term" value="P:adenylate cyclase-activating G protein-coupled receptor signaling pathway"/>
    <property type="evidence" value="ECO:0007669"/>
    <property type="project" value="TreeGrafter"/>
</dbReference>
<dbReference type="PANTHER" id="PTHR24372">
    <property type="entry name" value="GLYCOPROTEIN HORMONE RECEPTOR"/>
    <property type="match status" value="1"/>
</dbReference>
<keyword evidence="2" id="KW-0433">Leucine-rich repeat</keyword>
<keyword evidence="5 8" id="KW-1133">Transmembrane helix</keyword>
<evidence type="ECO:0000256" key="1">
    <source>
        <dbReference type="ARBA" id="ARBA00004370"/>
    </source>
</evidence>
<feature type="transmembrane region" description="Helical" evidence="8">
    <location>
        <begin position="77"/>
        <end position="100"/>
    </location>
</feature>
<keyword evidence="7 10" id="KW-0675">Receptor</keyword>
<dbReference type="EMBL" id="BLXT01003727">
    <property type="protein sequence ID" value="GFO03653.1"/>
    <property type="molecule type" value="Genomic_DNA"/>
</dbReference>
<evidence type="ECO:0000313" key="11">
    <source>
        <dbReference type="Proteomes" id="UP000735302"/>
    </source>
</evidence>
<dbReference type="GO" id="GO:0008528">
    <property type="term" value="F:G protein-coupled peptide receptor activity"/>
    <property type="evidence" value="ECO:0007669"/>
    <property type="project" value="TreeGrafter"/>
</dbReference>
<evidence type="ECO:0000259" key="9">
    <source>
        <dbReference type="PROSITE" id="PS50262"/>
    </source>
</evidence>
<sequence length="352" mass="39427">MGLYLLVIGVHDAKFRGYYLIHDQAWRNSWACDASGVLSTLSTEMSVLTLCIITLDRYISIMYPLSFRRRGLKLARAIMAFTWMLCLALAALPVMGLTYFGNAFYRDNAVCIPLHLHKPRATGWEYSSFLFLGLNLGSFAFIAYAYVAMFYSIHMSALPLRTSRDSKERCLAKRFFFIIITDFVCWIPIIAIKISALSGVNVSNDLYAWVIVFILPVNSALNPLLYTLTTKLFKKQLLTKFTSVVFRPSGRQRERAGSAMTSSSSLQVNATSVRCVNNVEMELLRKYDLAELYRERQGAAALTHNGSDIRSRPDGFNPSKVICGSRRQVCQPHVIAVSECSGEKLLGGSSNA</sequence>
<dbReference type="AlphaFoldDB" id="A0AAV4A8T6"/>
<evidence type="ECO:0000256" key="3">
    <source>
        <dbReference type="ARBA" id="ARBA00022692"/>
    </source>
</evidence>
<evidence type="ECO:0000256" key="6">
    <source>
        <dbReference type="ARBA" id="ARBA00023136"/>
    </source>
</evidence>
<dbReference type="Proteomes" id="UP000735302">
    <property type="component" value="Unassembled WGS sequence"/>
</dbReference>
<evidence type="ECO:0000256" key="8">
    <source>
        <dbReference type="SAM" id="Phobius"/>
    </source>
</evidence>
<keyword evidence="11" id="KW-1185">Reference proteome</keyword>
<accession>A0AAV4A8T6</accession>
<feature type="transmembrane region" description="Helical" evidence="8">
    <location>
        <begin position="206"/>
        <end position="228"/>
    </location>
</feature>
<evidence type="ECO:0000256" key="7">
    <source>
        <dbReference type="RuleBase" id="RU000688"/>
    </source>
</evidence>
<comment type="subcellular location">
    <subcellularLocation>
        <location evidence="1">Membrane</location>
    </subcellularLocation>
</comment>
<keyword evidence="4" id="KW-0677">Repeat</keyword>
<dbReference type="InterPro" id="IPR000276">
    <property type="entry name" value="GPCR_Rhodpsn"/>
</dbReference>
<dbReference type="InterPro" id="IPR017452">
    <property type="entry name" value="GPCR_Rhodpsn_7TM"/>
</dbReference>
<feature type="transmembrane region" description="Helical" evidence="8">
    <location>
        <begin position="45"/>
        <end position="65"/>
    </location>
</feature>
<evidence type="ECO:0000313" key="10">
    <source>
        <dbReference type="EMBL" id="GFO03653.1"/>
    </source>
</evidence>
<evidence type="ECO:0000256" key="4">
    <source>
        <dbReference type="ARBA" id="ARBA00022737"/>
    </source>
</evidence>
<proteinExistence type="inferred from homology"/>
<dbReference type="Pfam" id="PF00001">
    <property type="entry name" value="7tm_1"/>
    <property type="match status" value="1"/>
</dbReference>
<dbReference type="SUPFAM" id="SSF81321">
    <property type="entry name" value="Family A G protein-coupled receptor-like"/>
    <property type="match status" value="1"/>
</dbReference>
<evidence type="ECO:0000256" key="2">
    <source>
        <dbReference type="ARBA" id="ARBA00022614"/>
    </source>
</evidence>
<protein>
    <submittedName>
        <fullName evidence="10">Relaxin receptor 2</fullName>
    </submittedName>
</protein>
<dbReference type="PROSITE" id="PS00237">
    <property type="entry name" value="G_PROTEIN_RECEP_F1_1"/>
    <property type="match status" value="1"/>
</dbReference>
<dbReference type="PROSITE" id="PS50262">
    <property type="entry name" value="G_PROTEIN_RECEP_F1_2"/>
    <property type="match status" value="1"/>
</dbReference>
<feature type="transmembrane region" description="Helical" evidence="8">
    <location>
        <begin position="175"/>
        <end position="194"/>
    </location>
</feature>
<comment type="similarity">
    <text evidence="7">Belongs to the G-protein coupled receptor 1 family.</text>
</comment>
<dbReference type="PANTHER" id="PTHR24372:SF80">
    <property type="entry name" value="FI21465P1-RELATED"/>
    <property type="match status" value="1"/>
</dbReference>
<reference evidence="10 11" key="1">
    <citation type="journal article" date="2021" name="Elife">
        <title>Chloroplast acquisition without the gene transfer in kleptoplastic sea slugs, Plakobranchus ocellatus.</title>
        <authorList>
            <person name="Maeda T."/>
            <person name="Takahashi S."/>
            <person name="Yoshida T."/>
            <person name="Shimamura S."/>
            <person name="Takaki Y."/>
            <person name="Nagai Y."/>
            <person name="Toyoda A."/>
            <person name="Suzuki Y."/>
            <person name="Arimoto A."/>
            <person name="Ishii H."/>
            <person name="Satoh N."/>
            <person name="Nishiyama T."/>
            <person name="Hasebe M."/>
            <person name="Maruyama T."/>
            <person name="Minagawa J."/>
            <person name="Obokata J."/>
            <person name="Shigenobu S."/>
        </authorList>
    </citation>
    <scope>NUCLEOTIDE SEQUENCE [LARGE SCALE GENOMIC DNA]</scope>
</reference>
<feature type="transmembrane region" description="Helical" evidence="8">
    <location>
        <begin position="129"/>
        <end position="154"/>
    </location>
</feature>
<gene>
    <name evidence="10" type="ORF">PoB_003015800</name>
</gene>
<dbReference type="Gene3D" id="1.20.1070.10">
    <property type="entry name" value="Rhodopsin 7-helix transmembrane proteins"/>
    <property type="match status" value="1"/>
</dbReference>
<dbReference type="GO" id="GO:0005886">
    <property type="term" value="C:plasma membrane"/>
    <property type="evidence" value="ECO:0007669"/>
    <property type="project" value="TreeGrafter"/>
</dbReference>
<keyword evidence="7" id="KW-0297">G-protein coupled receptor</keyword>
<comment type="caution">
    <text evidence="10">The sequence shown here is derived from an EMBL/GenBank/DDBJ whole genome shotgun (WGS) entry which is preliminary data.</text>
</comment>
<organism evidence="10 11">
    <name type="scientific">Plakobranchus ocellatus</name>
    <dbReference type="NCBI Taxonomy" id="259542"/>
    <lineage>
        <taxon>Eukaryota</taxon>
        <taxon>Metazoa</taxon>
        <taxon>Spiralia</taxon>
        <taxon>Lophotrochozoa</taxon>
        <taxon>Mollusca</taxon>
        <taxon>Gastropoda</taxon>
        <taxon>Heterobranchia</taxon>
        <taxon>Euthyneura</taxon>
        <taxon>Panpulmonata</taxon>
        <taxon>Sacoglossa</taxon>
        <taxon>Placobranchoidea</taxon>
        <taxon>Plakobranchidae</taxon>
        <taxon>Plakobranchus</taxon>
    </lineage>
</organism>
<keyword evidence="3 7" id="KW-0812">Transmembrane</keyword>
<dbReference type="GO" id="GO:0009755">
    <property type="term" value="P:hormone-mediated signaling pathway"/>
    <property type="evidence" value="ECO:0007669"/>
    <property type="project" value="TreeGrafter"/>
</dbReference>
<feature type="domain" description="G-protein coupled receptors family 1 profile" evidence="9">
    <location>
        <begin position="1"/>
        <end position="226"/>
    </location>
</feature>